<feature type="compositionally biased region" description="Basic and acidic residues" evidence="1">
    <location>
        <begin position="507"/>
        <end position="516"/>
    </location>
</feature>
<evidence type="ECO:0000256" key="2">
    <source>
        <dbReference type="SAM" id="Phobius"/>
    </source>
</evidence>
<dbReference type="RefSeq" id="XP_007747018.1">
    <property type="nucleotide sequence ID" value="XM_007748828.1"/>
</dbReference>
<organism evidence="3 4">
    <name type="scientific">Cladophialophora psammophila CBS 110553</name>
    <dbReference type="NCBI Taxonomy" id="1182543"/>
    <lineage>
        <taxon>Eukaryota</taxon>
        <taxon>Fungi</taxon>
        <taxon>Dikarya</taxon>
        <taxon>Ascomycota</taxon>
        <taxon>Pezizomycotina</taxon>
        <taxon>Eurotiomycetes</taxon>
        <taxon>Chaetothyriomycetidae</taxon>
        <taxon>Chaetothyriales</taxon>
        <taxon>Herpotrichiellaceae</taxon>
        <taxon>Cladophialophora</taxon>
    </lineage>
</organism>
<keyword evidence="2" id="KW-0472">Membrane</keyword>
<evidence type="ECO:0000313" key="3">
    <source>
        <dbReference type="EMBL" id="EXJ68452.1"/>
    </source>
</evidence>
<evidence type="ECO:0000313" key="4">
    <source>
        <dbReference type="Proteomes" id="UP000019471"/>
    </source>
</evidence>
<protein>
    <submittedName>
        <fullName evidence="3">Uncharacterized protein</fullName>
    </submittedName>
</protein>
<accession>W9WJY9</accession>
<dbReference type="Proteomes" id="UP000019471">
    <property type="component" value="Unassembled WGS sequence"/>
</dbReference>
<evidence type="ECO:0000256" key="1">
    <source>
        <dbReference type="SAM" id="MobiDB-lite"/>
    </source>
</evidence>
<dbReference type="eggNOG" id="ENOG502SI27">
    <property type="taxonomic scope" value="Eukaryota"/>
</dbReference>
<reference evidence="3 4" key="1">
    <citation type="submission" date="2013-03" db="EMBL/GenBank/DDBJ databases">
        <title>The Genome Sequence of Cladophialophora psammophila CBS 110553.</title>
        <authorList>
            <consortium name="The Broad Institute Genomics Platform"/>
            <person name="Cuomo C."/>
            <person name="de Hoog S."/>
            <person name="Gorbushina A."/>
            <person name="Walker B."/>
            <person name="Young S.K."/>
            <person name="Zeng Q."/>
            <person name="Gargeya S."/>
            <person name="Fitzgerald M."/>
            <person name="Haas B."/>
            <person name="Abouelleil A."/>
            <person name="Allen A.W."/>
            <person name="Alvarado L."/>
            <person name="Arachchi H.M."/>
            <person name="Berlin A.M."/>
            <person name="Chapman S.B."/>
            <person name="Gainer-Dewar J."/>
            <person name="Goldberg J."/>
            <person name="Griggs A."/>
            <person name="Gujja S."/>
            <person name="Hansen M."/>
            <person name="Howarth C."/>
            <person name="Imamovic A."/>
            <person name="Ireland A."/>
            <person name="Larimer J."/>
            <person name="McCowan C."/>
            <person name="Murphy C."/>
            <person name="Pearson M."/>
            <person name="Poon T.W."/>
            <person name="Priest M."/>
            <person name="Roberts A."/>
            <person name="Saif S."/>
            <person name="Shea T."/>
            <person name="Sisk P."/>
            <person name="Sykes S."/>
            <person name="Wortman J."/>
            <person name="Nusbaum C."/>
            <person name="Birren B."/>
        </authorList>
    </citation>
    <scope>NUCLEOTIDE SEQUENCE [LARGE SCALE GENOMIC DNA]</scope>
    <source>
        <strain evidence="3 4">CBS 110553</strain>
    </source>
</reference>
<sequence length="516" mass="56689">MTLFQTSWHAAVAAFAKRQPYVDLKAGGPARRTILLEYTEPFALSWYAAVKNQHYLLAACMLSSATLVFLVVPLTSFLFTTAQPNLQSPLSLSAETAFNTSILGQYPSYPNLRFMDTAAAIHIQGANPPPWTDGRHAFPTVAALNSFRGGNVTFDSLAYSAHAECVHLQERSYRKLIQRPEDTGLPAITVSVFANDRGCRISTSSNFRLSPGAPKISINSWSTTTCPPHAGWSRFSFLVAQVTESQEIVNLSLVSCAPSYRTSDGNVTASWEVQSSAPVITSFQAANISESRSDSIWRFFEMGFQAAGCYDPRADVDTNEFGRQVYRLASHKSSASALGPQTIIESAQAMFTTMYSIFANLYLLQPTDAPTTTVGTTFVQPTRLIVVSPIAYIIVSILLIVALLNVALLVYERQDSILDEEPVGLLGAASILHGSEDIEAAVRETKKAPTYENRVVLTALDDPSKQFNGYIWKYKQGKLVRDLASSSQNQNLSSSYVMENLPQEQGQRTDMRPRDI</sequence>
<dbReference type="Pfam" id="PF11915">
    <property type="entry name" value="DUF3433"/>
    <property type="match status" value="1"/>
</dbReference>
<dbReference type="HOGENOM" id="CLU_019838_0_0_1"/>
<dbReference type="AlphaFoldDB" id="W9WJY9"/>
<dbReference type="EMBL" id="AMGX01000013">
    <property type="protein sequence ID" value="EXJ68452.1"/>
    <property type="molecule type" value="Genomic_DNA"/>
</dbReference>
<keyword evidence="2" id="KW-1133">Transmembrane helix</keyword>
<feature type="transmembrane region" description="Helical" evidence="2">
    <location>
        <begin position="390"/>
        <end position="411"/>
    </location>
</feature>
<keyword evidence="2" id="KW-0812">Transmembrane</keyword>
<dbReference type="OrthoDB" id="3522351at2759"/>
<keyword evidence="4" id="KW-1185">Reference proteome</keyword>
<comment type="caution">
    <text evidence="3">The sequence shown here is derived from an EMBL/GenBank/DDBJ whole genome shotgun (WGS) entry which is preliminary data.</text>
</comment>
<proteinExistence type="predicted"/>
<gene>
    <name evidence="3" type="ORF">A1O5_08244</name>
</gene>
<dbReference type="STRING" id="1182543.W9WJY9"/>
<name>W9WJY9_9EURO</name>
<dbReference type="PANTHER" id="PTHR37544">
    <property type="entry name" value="SPRAY-RELATED"/>
    <property type="match status" value="1"/>
</dbReference>
<feature type="region of interest" description="Disordered" evidence="1">
    <location>
        <begin position="494"/>
        <end position="516"/>
    </location>
</feature>
<feature type="transmembrane region" description="Helical" evidence="2">
    <location>
        <begin position="55"/>
        <end position="79"/>
    </location>
</feature>
<dbReference type="InterPro" id="IPR021840">
    <property type="entry name" value="DUF3433"/>
</dbReference>
<dbReference type="GeneID" id="19192945"/>